<dbReference type="OrthoDB" id="2425228at2759"/>
<evidence type="ECO:0000313" key="5">
    <source>
        <dbReference type="Proteomes" id="UP000615446"/>
    </source>
</evidence>
<dbReference type="GO" id="GO:0097527">
    <property type="term" value="P:necroptotic signaling pathway"/>
    <property type="evidence" value="ECO:0007669"/>
    <property type="project" value="TreeGrafter"/>
</dbReference>
<dbReference type="GO" id="GO:0004672">
    <property type="term" value="F:protein kinase activity"/>
    <property type="evidence" value="ECO:0007669"/>
    <property type="project" value="InterPro"/>
</dbReference>
<gene>
    <name evidence="4" type="ORF">RCL2_001957700</name>
</gene>
<feature type="domain" description="Protein kinase" evidence="3">
    <location>
        <begin position="33"/>
        <end position="340"/>
    </location>
</feature>
<proteinExistence type="predicted"/>
<dbReference type="InterPro" id="IPR051681">
    <property type="entry name" value="Ser/Thr_Kinases-Pseudokinases"/>
</dbReference>
<keyword evidence="4" id="KW-0418">Kinase</keyword>
<dbReference type="Proteomes" id="UP000615446">
    <property type="component" value="Unassembled WGS sequence"/>
</dbReference>
<accession>A0A8H3LX30</accession>
<evidence type="ECO:0000256" key="1">
    <source>
        <dbReference type="ARBA" id="ARBA00022741"/>
    </source>
</evidence>
<dbReference type="AlphaFoldDB" id="A0A8H3LX30"/>
<sequence length="340" mass="39944">MNRAHASIDYNTLRGFHNEYEFVKQAILADNSLTEDEKTEARGFSKIYTAYWIGGYYNEWDSKKQHANQNWFKEAESHLNISVKYPKIVKCYGLTQNPSNGNYMLVMSRMDLSLREYLQQNHNHLKWKERIKIAFLTINALYRIHEENSIHRDLNSGNILYSQFNDSWYIGDLGFFGPADKPSLNYEHDHKLATNIVNGIRPKIVPGTPLEYENLMKQCWDADPLKRPKIRKLLNEISEIDASYQNVSDELQTINNSGTSINLEINYTSKRLFVSKVHQFDNFLEPRNATEEEQEAFYSKSYDLIIFDNIDDSNNSNYVTHLKNKQEFKRIEIIQKQIKS</sequence>
<dbReference type="GO" id="GO:0005524">
    <property type="term" value="F:ATP binding"/>
    <property type="evidence" value="ECO:0007669"/>
    <property type="project" value="UniProtKB-KW"/>
</dbReference>
<dbReference type="SUPFAM" id="SSF56112">
    <property type="entry name" value="Protein kinase-like (PK-like)"/>
    <property type="match status" value="1"/>
</dbReference>
<dbReference type="PANTHER" id="PTHR44329">
    <property type="entry name" value="SERINE/THREONINE-PROTEIN KINASE TNNI3K-RELATED"/>
    <property type="match status" value="1"/>
</dbReference>
<keyword evidence="4" id="KW-0808">Transferase</keyword>
<keyword evidence="1" id="KW-0547">Nucleotide-binding</keyword>
<protein>
    <submittedName>
        <fullName evidence="4">Kinase-like domain-containing protein</fullName>
    </submittedName>
</protein>
<dbReference type="Pfam" id="PF07714">
    <property type="entry name" value="PK_Tyr_Ser-Thr"/>
    <property type="match status" value="1"/>
</dbReference>
<dbReference type="PROSITE" id="PS50011">
    <property type="entry name" value="PROTEIN_KINASE_DOM"/>
    <property type="match status" value="1"/>
</dbReference>
<evidence type="ECO:0000313" key="4">
    <source>
        <dbReference type="EMBL" id="GES92818.1"/>
    </source>
</evidence>
<dbReference type="EMBL" id="BLAL01000218">
    <property type="protein sequence ID" value="GES92818.1"/>
    <property type="molecule type" value="Genomic_DNA"/>
</dbReference>
<evidence type="ECO:0000256" key="2">
    <source>
        <dbReference type="ARBA" id="ARBA00022840"/>
    </source>
</evidence>
<dbReference type="InterPro" id="IPR001245">
    <property type="entry name" value="Ser-Thr/Tyr_kinase_cat_dom"/>
</dbReference>
<evidence type="ECO:0000259" key="3">
    <source>
        <dbReference type="PROSITE" id="PS50011"/>
    </source>
</evidence>
<name>A0A8H3LX30_9GLOM</name>
<dbReference type="PANTHER" id="PTHR44329:SF298">
    <property type="entry name" value="MIXED LINEAGE KINASE DOMAIN-LIKE PROTEIN"/>
    <property type="match status" value="1"/>
</dbReference>
<keyword evidence="2" id="KW-0067">ATP-binding</keyword>
<reference evidence="4" key="1">
    <citation type="submission" date="2019-10" db="EMBL/GenBank/DDBJ databases">
        <title>Conservation and host-specific expression of non-tandemly repeated heterogenous ribosome RNA gene in arbuscular mycorrhizal fungi.</title>
        <authorList>
            <person name="Maeda T."/>
            <person name="Kobayashi Y."/>
            <person name="Nakagawa T."/>
            <person name="Ezawa T."/>
            <person name="Yamaguchi K."/>
            <person name="Bino T."/>
            <person name="Nishimoto Y."/>
            <person name="Shigenobu S."/>
            <person name="Kawaguchi M."/>
        </authorList>
    </citation>
    <scope>NUCLEOTIDE SEQUENCE</scope>
    <source>
        <strain evidence="4">HR1</strain>
    </source>
</reference>
<dbReference type="InterPro" id="IPR011009">
    <property type="entry name" value="Kinase-like_dom_sf"/>
</dbReference>
<comment type="caution">
    <text evidence="4">The sequence shown here is derived from an EMBL/GenBank/DDBJ whole genome shotgun (WGS) entry which is preliminary data.</text>
</comment>
<dbReference type="Gene3D" id="1.10.510.10">
    <property type="entry name" value="Transferase(Phosphotransferase) domain 1"/>
    <property type="match status" value="2"/>
</dbReference>
<dbReference type="InterPro" id="IPR000719">
    <property type="entry name" value="Prot_kinase_dom"/>
</dbReference>
<organism evidence="4 5">
    <name type="scientific">Rhizophagus clarus</name>
    <dbReference type="NCBI Taxonomy" id="94130"/>
    <lineage>
        <taxon>Eukaryota</taxon>
        <taxon>Fungi</taxon>
        <taxon>Fungi incertae sedis</taxon>
        <taxon>Mucoromycota</taxon>
        <taxon>Glomeromycotina</taxon>
        <taxon>Glomeromycetes</taxon>
        <taxon>Glomerales</taxon>
        <taxon>Glomeraceae</taxon>
        <taxon>Rhizophagus</taxon>
    </lineage>
</organism>